<gene>
    <name evidence="1" type="ORF">V5O48_012690</name>
</gene>
<proteinExistence type="predicted"/>
<evidence type="ECO:0008006" key="3">
    <source>
        <dbReference type="Google" id="ProtNLM"/>
    </source>
</evidence>
<name>A0ABR3F248_9AGAR</name>
<protein>
    <recommendedName>
        <fullName evidence="3">F-box domain-containing protein</fullName>
    </recommendedName>
</protein>
<evidence type="ECO:0000313" key="1">
    <source>
        <dbReference type="EMBL" id="KAL0569274.1"/>
    </source>
</evidence>
<comment type="caution">
    <text evidence="1">The sequence shown here is derived from an EMBL/GenBank/DDBJ whole genome shotgun (WGS) entry which is preliminary data.</text>
</comment>
<organism evidence="1 2">
    <name type="scientific">Marasmius crinis-equi</name>
    <dbReference type="NCBI Taxonomy" id="585013"/>
    <lineage>
        <taxon>Eukaryota</taxon>
        <taxon>Fungi</taxon>
        <taxon>Dikarya</taxon>
        <taxon>Basidiomycota</taxon>
        <taxon>Agaricomycotina</taxon>
        <taxon>Agaricomycetes</taxon>
        <taxon>Agaricomycetidae</taxon>
        <taxon>Agaricales</taxon>
        <taxon>Marasmiineae</taxon>
        <taxon>Marasmiaceae</taxon>
        <taxon>Marasmius</taxon>
    </lineage>
</organism>
<keyword evidence="2" id="KW-1185">Reference proteome</keyword>
<accession>A0ABR3F248</accession>
<dbReference type="EMBL" id="JBAHYK010001154">
    <property type="protein sequence ID" value="KAL0569274.1"/>
    <property type="molecule type" value="Genomic_DNA"/>
</dbReference>
<dbReference type="Proteomes" id="UP001465976">
    <property type="component" value="Unassembled WGS sequence"/>
</dbReference>
<sequence>MAKFFRHFNETSTNLTSIPRQHHHVIARLARFRWLLCGFTQTTIRCLPNELLLRIAKFALIIHGHELSDELEKGSLIFVGDSPQNIRNPVTQLMVMVCADWRQLIEENTSLWSHVFIVFPRHYTGAFFHNVAQRHLTTAQGHLLKIWFSMGDDTPTPSYYSTMMLLLEEPHRVETFIGFIDRDVVPCFITSYPQLKDLRVFVSDRNTGHPITLPGDAVMGRLTNLVFEGVEETSDMLGRLTGLPLTRLNVGNYGKAQIPSLFPFMHRCRSTLVKVTVQYLHEGVFPINIELPRLQFLALGGMLTSTSNNFLKALTAPRLKVFKVYSGKLESLDSDEMKDEVRLATALRARSFPAFDIFKEFVRRSGNHDCMLQLDVYDLNPEWTADHIKSLVALFPSLRSMVLGLLFLDPASYADAVQHIPNVVRYQMPFDTSECRVSTGKADLLGSDLQRIACAARLFGQGGAVPESTAYPGTGVQNVDHAP</sequence>
<reference evidence="1 2" key="1">
    <citation type="submission" date="2024-02" db="EMBL/GenBank/DDBJ databases">
        <title>A draft genome for the cacao thread blight pathogen Marasmius crinis-equi.</title>
        <authorList>
            <person name="Cohen S.P."/>
            <person name="Baruah I.K."/>
            <person name="Amoako-Attah I."/>
            <person name="Bukari Y."/>
            <person name="Meinhardt L.W."/>
            <person name="Bailey B.A."/>
        </authorList>
    </citation>
    <scope>NUCLEOTIDE SEQUENCE [LARGE SCALE GENOMIC DNA]</scope>
    <source>
        <strain evidence="1 2">GH-76</strain>
    </source>
</reference>
<evidence type="ECO:0000313" key="2">
    <source>
        <dbReference type="Proteomes" id="UP001465976"/>
    </source>
</evidence>